<dbReference type="STRING" id="1789004.FEMY_13070"/>
<accession>A0A149VZ76</accession>
<protein>
    <submittedName>
        <fullName evidence="1">Uncharacterized protein</fullName>
    </submittedName>
</protein>
<evidence type="ECO:0000313" key="1">
    <source>
        <dbReference type="EMBL" id="KXW58184.1"/>
    </source>
</evidence>
<proteinExistence type="predicted"/>
<evidence type="ECO:0000313" key="2">
    <source>
        <dbReference type="Proteomes" id="UP000075653"/>
    </source>
</evidence>
<organism evidence="1 2">
    <name type="scientific">Ferrovum myxofaciens</name>
    <dbReference type="NCBI Taxonomy" id="416213"/>
    <lineage>
        <taxon>Bacteria</taxon>
        <taxon>Pseudomonadati</taxon>
        <taxon>Pseudomonadota</taxon>
        <taxon>Betaproteobacteria</taxon>
        <taxon>Ferrovales</taxon>
        <taxon>Ferrovaceae</taxon>
        <taxon>Ferrovum</taxon>
    </lineage>
</organism>
<dbReference type="Proteomes" id="UP000075653">
    <property type="component" value="Unassembled WGS sequence"/>
</dbReference>
<gene>
    <name evidence="1" type="ORF">FEMY_13070</name>
</gene>
<name>A0A149VZ76_9PROT</name>
<sequence length="304" mass="32743">MCIRDRSIHFVGGRDQTEFVEGGVPRFSANENSDAFAVLACIEQLQQTGFLLEEVEETAQTAQVAGHVVAADETGFATQDIIIGTGLEDFFPKGQGPAGECANIGTQSVEFAMQRVHHSIEILATALFIKVLGGFGQLLGGVVLVCDQDAVLDISFQGNQNEEQAVFRETQEFYTLEARETPFWSAHDAGKGGEFGEHLGRGSHQLLRVGRAQLQLGQGRDFQGLDGQQAVHEETVTARSRNAPGRGMRAGDKTQLFQIGHDVANGGGGEVHARKARQGPGTDGLTLVDVLFHQSFEQSPRAIV</sequence>
<dbReference type="AlphaFoldDB" id="A0A149VZ76"/>
<comment type="caution">
    <text evidence="1">The sequence shown here is derived from an EMBL/GenBank/DDBJ whole genome shotgun (WGS) entry which is preliminary data.</text>
</comment>
<dbReference type="EMBL" id="LRRD01000022">
    <property type="protein sequence ID" value="KXW58184.1"/>
    <property type="molecule type" value="Genomic_DNA"/>
</dbReference>
<reference evidence="1 2" key="1">
    <citation type="submission" date="2016-01" db="EMBL/GenBank/DDBJ databases">
        <title>Genome sequence of the acidophilic iron oxidising Ferrovum strain Z-31.</title>
        <authorList>
            <person name="Poehlein A."/>
            <person name="Ullrich S.R."/>
            <person name="Schloemann M."/>
            <person name="Muehling M."/>
            <person name="Daniel R."/>
        </authorList>
    </citation>
    <scope>NUCLEOTIDE SEQUENCE [LARGE SCALE GENOMIC DNA]</scope>
    <source>
        <strain evidence="1 2">Z-31</strain>
    </source>
</reference>
<keyword evidence="2" id="KW-1185">Reference proteome</keyword>